<feature type="chain" id="PRO_5045486341" description="beta-N-acetylhexosaminidase" evidence="6">
    <location>
        <begin position="29"/>
        <end position="589"/>
    </location>
</feature>
<comment type="similarity">
    <text evidence="2">Belongs to the glycosyl hydrolase 3 family.</text>
</comment>
<organism evidence="9 10">
    <name type="scientific">Streptantibioticus ferralitis</name>
    <dbReference type="NCBI Taxonomy" id="236510"/>
    <lineage>
        <taxon>Bacteria</taxon>
        <taxon>Bacillati</taxon>
        <taxon>Actinomycetota</taxon>
        <taxon>Actinomycetes</taxon>
        <taxon>Kitasatosporales</taxon>
        <taxon>Streptomycetaceae</taxon>
        <taxon>Streptantibioticus</taxon>
    </lineage>
</organism>
<keyword evidence="6" id="KW-0732">Signal</keyword>
<feature type="domain" description="Glycoside hydrolase family 3 C-terminal" evidence="8">
    <location>
        <begin position="421"/>
        <end position="587"/>
    </location>
</feature>
<name>A0ABT5YVJ8_9ACTN</name>
<dbReference type="InterPro" id="IPR050226">
    <property type="entry name" value="NagZ_Beta-hexosaminidase"/>
</dbReference>
<evidence type="ECO:0000256" key="3">
    <source>
        <dbReference type="ARBA" id="ARBA00012663"/>
    </source>
</evidence>
<reference evidence="9 10" key="1">
    <citation type="submission" date="2023-03" db="EMBL/GenBank/DDBJ databases">
        <title>Draft genome sequence of type strain Streptomyces ferralitis JCM 14344.</title>
        <authorList>
            <person name="Klaysubun C."/>
            <person name="Duangmal K."/>
        </authorList>
    </citation>
    <scope>NUCLEOTIDE SEQUENCE [LARGE SCALE GENOMIC DNA]</scope>
    <source>
        <strain evidence="9 10">JCM 14344</strain>
    </source>
</reference>
<evidence type="ECO:0000259" key="7">
    <source>
        <dbReference type="Pfam" id="PF00933"/>
    </source>
</evidence>
<gene>
    <name evidence="9" type="ORF">P2L57_03610</name>
</gene>
<dbReference type="Pfam" id="PF01915">
    <property type="entry name" value="Glyco_hydro_3_C"/>
    <property type="match status" value="1"/>
</dbReference>
<dbReference type="Gene3D" id="3.20.20.300">
    <property type="entry name" value="Glycoside hydrolase, family 3, N-terminal domain"/>
    <property type="match status" value="1"/>
</dbReference>
<dbReference type="InterPro" id="IPR036962">
    <property type="entry name" value="Glyco_hydro_3_N_sf"/>
</dbReference>
<dbReference type="SUPFAM" id="SSF51445">
    <property type="entry name" value="(Trans)glycosidases"/>
    <property type="match status" value="1"/>
</dbReference>
<dbReference type="Pfam" id="PF00933">
    <property type="entry name" value="Glyco_hydro_3"/>
    <property type="match status" value="1"/>
</dbReference>
<dbReference type="RefSeq" id="WP_275808051.1">
    <property type="nucleotide sequence ID" value="NZ_BAAANM010000008.1"/>
</dbReference>
<dbReference type="PANTHER" id="PTHR30480:SF13">
    <property type="entry name" value="BETA-HEXOSAMINIDASE"/>
    <property type="match status" value="1"/>
</dbReference>
<evidence type="ECO:0000256" key="4">
    <source>
        <dbReference type="ARBA" id="ARBA00022801"/>
    </source>
</evidence>
<accession>A0ABT5YVJ8</accession>
<comment type="catalytic activity">
    <reaction evidence="1">
        <text>Hydrolysis of terminal non-reducing N-acetyl-D-hexosamine residues in N-acetyl-beta-D-hexosaminides.</text>
        <dbReference type="EC" id="3.2.1.52"/>
    </reaction>
</comment>
<evidence type="ECO:0000256" key="1">
    <source>
        <dbReference type="ARBA" id="ARBA00001231"/>
    </source>
</evidence>
<evidence type="ECO:0000313" key="9">
    <source>
        <dbReference type="EMBL" id="MDF2254850.1"/>
    </source>
</evidence>
<dbReference type="InterPro" id="IPR017853">
    <property type="entry name" value="GH"/>
</dbReference>
<evidence type="ECO:0000256" key="6">
    <source>
        <dbReference type="SAM" id="SignalP"/>
    </source>
</evidence>
<keyword evidence="4 9" id="KW-0378">Hydrolase</keyword>
<proteinExistence type="inferred from homology"/>
<feature type="domain" description="Glycoside hydrolase family 3 N-terminal" evidence="7">
    <location>
        <begin position="47"/>
        <end position="387"/>
    </location>
</feature>
<dbReference type="EC" id="3.2.1.52" evidence="3"/>
<keyword evidence="5" id="KW-0326">Glycosidase</keyword>
<evidence type="ECO:0000259" key="8">
    <source>
        <dbReference type="Pfam" id="PF01915"/>
    </source>
</evidence>
<comment type="caution">
    <text evidence="9">The sequence shown here is derived from an EMBL/GenBank/DDBJ whole genome shotgun (WGS) entry which is preliminary data.</text>
</comment>
<dbReference type="Gene3D" id="3.40.50.1700">
    <property type="entry name" value="Glycoside hydrolase family 3 C-terminal domain"/>
    <property type="match status" value="1"/>
</dbReference>
<dbReference type="PANTHER" id="PTHR30480">
    <property type="entry name" value="BETA-HEXOSAMINIDASE-RELATED"/>
    <property type="match status" value="1"/>
</dbReference>
<dbReference type="EMBL" id="JARHTQ010000002">
    <property type="protein sequence ID" value="MDF2254850.1"/>
    <property type="molecule type" value="Genomic_DNA"/>
</dbReference>
<evidence type="ECO:0000256" key="5">
    <source>
        <dbReference type="ARBA" id="ARBA00023295"/>
    </source>
</evidence>
<keyword evidence="10" id="KW-1185">Reference proteome</keyword>
<dbReference type="InterPro" id="IPR002772">
    <property type="entry name" value="Glyco_hydro_3_C"/>
</dbReference>
<sequence>MRARAVTPILLTAAAVALTAAAPPLAPATGTALPTDRQIRSVLARMTLREKVGQLFVSEVYGDSATTTNPADVAANHRLYGNNVGNGAQLLAAYHLGGIIYFSWSDNLGDPRQIAALSAGLQHAATASHAGVPLQISTDQEGGVVNRIGAPLAVSPGNMAIGATFDPGDAYRAASVSGAQLRALGINVDDAPVVDVNTNPRNSADGPRAFGDRTSWAARFAAAAVNGYRSSGVGAQAKHFPGLGDTTVNTDNGVAVTHESRAQIMARDVPPFRAAIAAGAPSIMAAHIVAPALDPSGLPASLSRPIVTGLLRGTLHYDGVVITDALSAAALSGIAPGQVILDAINAGDDELLMPPDLPGAVRTVLNAVHAGTISTARIDQSVYRILRMKARLGLFTHPYPALPMGPLDDAGTMAAIARRSVTLLRDTRHLLPLAPHSGAHVLVTGWGTATTQNLAGDLSARGLTTQRLWTGSPDQATIDAAVAAARANDITVVTTYNAWSDPAQQSLVRQLLATGKPIAVASVGGPYDIAYYPTAATYLAAYDYQPVSVTALANTLLGTAPVGRLPVTVPKAAGGGTLFGFGSGIGYQR</sequence>
<dbReference type="SUPFAM" id="SSF52279">
    <property type="entry name" value="Beta-D-glucan exohydrolase, C-terminal domain"/>
    <property type="match status" value="1"/>
</dbReference>
<feature type="signal peptide" evidence="6">
    <location>
        <begin position="1"/>
        <end position="28"/>
    </location>
</feature>
<protein>
    <recommendedName>
        <fullName evidence="3">beta-N-acetylhexosaminidase</fullName>
        <ecNumber evidence="3">3.2.1.52</ecNumber>
    </recommendedName>
</protein>
<dbReference type="InterPro" id="IPR001764">
    <property type="entry name" value="Glyco_hydro_3_N"/>
</dbReference>
<evidence type="ECO:0000313" key="10">
    <source>
        <dbReference type="Proteomes" id="UP001220022"/>
    </source>
</evidence>
<dbReference type="InterPro" id="IPR036881">
    <property type="entry name" value="Glyco_hydro_3_C_sf"/>
</dbReference>
<evidence type="ECO:0000256" key="2">
    <source>
        <dbReference type="ARBA" id="ARBA00005336"/>
    </source>
</evidence>
<dbReference type="Proteomes" id="UP001220022">
    <property type="component" value="Unassembled WGS sequence"/>
</dbReference>
<dbReference type="GO" id="GO:0016787">
    <property type="term" value="F:hydrolase activity"/>
    <property type="evidence" value="ECO:0007669"/>
    <property type="project" value="UniProtKB-KW"/>
</dbReference>